<reference evidence="1" key="1">
    <citation type="journal article" date="2017" name="J. Phycol.">
        <title>Analysis of chloroplast genomes and a supermatrix inform reclassification of the Rhodomelaceae (Rhodophyta).</title>
        <authorList>
            <person name="Diaz-Tapia P."/>
            <person name="Maggs C.A."/>
            <person name="West J.A."/>
            <person name="Verbruggen H."/>
        </authorList>
    </citation>
    <scope>NUCLEOTIDE SEQUENCE</scope>
    <source>
        <strain evidence="1">PD1760</strain>
    </source>
</reference>
<protein>
    <submittedName>
        <fullName evidence="1">Uncharacterized protein</fullName>
    </submittedName>
</protein>
<gene>
    <name evidence="1" type="primary">ycf58</name>
</gene>
<sequence length="128" mass="15336">MKANVNILSDYIKGNWILQEDVYILQEKKNGAKKRVNFLKNVSKNYLVKSFNKQRIIKKYNTKVFYTIHNIKRNLLYIVITNQNSKLSHEEYIYLISNNIMISFSIIKRIGDYKYLGLKLCSYIRLFQ</sequence>
<dbReference type="AlphaFoldDB" id="A0A1Z1MTN5"/>
<dbReference type="EMBL" id="MF101456">
    <property type="protein sequence ID" value="ARW69306.1"/>
    <property type="molecule type" value="Genomic_DNA"/>
</dbReference>
<proteinExistence type="predicted"/>
<organism evidence="1">
    <name type="scientific">Polysiphonia sp</name>
    <dbReference type="NCBI Taxonomy" id="1967842"/>
    <lineage>
        <taxon>Eukaryota</taxon>
        <taxon>Rhodophyta</taxon>
        <taxon>Florideophyceae</taxon>
        <taxon>Rhodymeniophycidae</taxon>
        <taxon>Ceramiales</taxon>
        <taxon>Rhodomelaceae</taxon>
        <taxon>Polysiphonioideae</taxon>
        <taxon>Polysiphonia</taxon>
    </lineage>
</organism>
<accession>A0A1Z1MTN5</accession>
<evidence type="ECO:0000313" key="1">
    <source>
        <dbReference type="EMBL" id="ARW69306.1"/>
    </source>
</evidence>
<geneLocation type="chloroplast" evidence="1"/>
<keyword evidence="1" id="KW-0150">Chloroplast</keyword>
<name>A0A1Z1MTN5_9FLOR</name>
<keyword evidence="1" id="KW-0934">Plastid</keyword>